<dbReference type="EMBL" id="LLXX01000236">
    <property type="protein sequence ID" value="KRQ90379.1"/>
    <property type="molecule type" value="Genomic_DNA"/>
</dbReference>
<evidence type="ECO:0000313" key="2">
    <source>
        <dbReference type="EMBL" id="KRQ90379.1"/>
    </source>
</evidence>
<dbReference type="RefSeq" id="WP_057855700.1">
    <property type="nucleotide sequence ID" value="NZ_LLXX01000236.1"/>
</dbReference>
<evidence type="ECO:0000313" key="3">
    <source>
        <dbReference type="Proteomes" id="UP000051913"/>
    </source>
</evidence>
<feature type="chain" id="PRO_5009796717" evidence="1">
    <location>
        <begin position="21"/>
        <end position="173"/>
    </location>
</feature>
<sequence>MRVIVWAILTIVLSSTSSTAQPVFLAGRYVLPITQHDLYISAAGPLGTTITVNFRFKPIESCTDTLDSVLEYQLPPGHNENPIDEIKATCNKAIQCSGIEFRCVGAKRPYPMSFQHVPLREIKASGASFSGTYRYVSSSIARPRAALLRRASVGNFEESANKKIKTVRFRIEK</sequence>
<dbReference type="AlphaFoldDB" id="A0A0R3K3Y0"/>
<accession>A0A0R3K3Y0</accession>
<feature type="signal peptide" evidence="1">
    <location>
        <begin position="1"/>
        <end position="20"/>
    </location>
</feature>
<name>A0A0R3K3Y0_9BRAD</name>
<evidence type="ECO:0000256" key="1">
    <source>
        <dbReference type="SAM" id="SignalP"/>
    </source>
</evidence>
<proteinExistence type="predicted"/>
<keyword evidence="3" id="KW-1185">Reference proteome</keyword>
<keyword evidence="1" id="KW-0732">Signal</keyword>
<comment type="caution">
    <text evidence="2">The sequence shown here is derived from an EMBL/GenBank/DDBJ whole genome shotgun (WGS) entry which is preliminary data.</text>
</comment>
<gene>
    <name evidence="2" type="ORF">CP49_16360</name>
</gene>
<dbReference type="Proteomes" id="UP000051913">
    <property type="component" value="Unassembled WGS sequence"/>
</dbReference>
<protein>
    <submittedName>
        <fullName evidence="2">Uncharacterized protein</fullName>
    </submittedName>
</protein>
<organism evidence="2 3">
    <name type="scientific">Bradyrhizobium valentinum</name>
    <dbReference type="NCBI Taxonomy" id="1518501"/>
    <lineage>
        <taxon>Bacteria</taxon>
        <taxon>Pseudomonadati</taxon>
        <taxon>Pseudomonadota</taxon>
        <taxon>Alphaproteobacteria</taxon>
        <taxon>Hyphomicrobiales</taxon>
        <taxon>Nitrobacteraceae</taxon>
        <taxon>Bradyrhizobium</taxon>
    </lineage>
</organism>
<reference evidence="2 3" key="1">
    <citation type="submission" date="2014-03" db="EMBL/GenBank/DDBJ databases">
        <title>Bradyrhizobium valentinum sp. nov., isolated from effective nodules of Lupinus mariae-josephae, a lupine endemic of basic-lime soils in Eastern Spain.</title>
        <authorList>
            <person name="Duran D."/>
            <person name="Rey L."/>
            <person name="Navarro A."/>
            <person name="Busquets A."/>
            <person name="Imperial J."/>
            <person name="Ruiz-Argueso T."/>
        </authorList>
    </citation>
    <scope>NUCLEOTIDE SEQUENCE [LARGE SCALE GENOMIC DNA]</scope>
    <source>
        <strain evidence="2 3">LmjM3</strain>
    </source>
</reference>